<protein>
    <submittedName>
        <fullName evidence="2">Transposase</fullName>
    </submittedName>
</protein>
<reference evidence="2 3" key="2">
    <citation type="submission" date="2016-03" db="EMBL/GenBank/DDBJ databases">
        <title>New uncultured bacterium of the family Gallionellaceae from acid mine drainage: description and reconstruction of genome based on metagenomic analysis of microbial community.</title>
        <authorList>
            <person name="Kadnikov V."/>
            <person name="Ivasenko D."/>
            <person name="Beletsky A."/>
            <person name="Mardanov A."/>
            <person name="Danilova E."/>
            <person name="Pimenov N."/>
            <person name="Karnachuk O."/>
            <person name="Ravin N."/>
        </authorList>
    </citation>
    <scope>NUCLEOTIDE SEQUENCE [LARGE SCALE GENOMIC DNA]</scope>
    <source>
        <strain evidence="2">ShG14-8</strain>
    </source>
</reference>
<name>A0A139BNV3_9PROT</name>
<feature type="compositionally biased region" description="Basic and acidic residues" evidence="1">
    <location>
        <begin position="55"/>
        <end position="67"/>
    </location>
</feature>
<reference evidence="2 3" key="1">
    <citation type="submission" date="2016-02" db="EMBL/GenBank/DDBJ databases">
        <authorList>
            <person name="Wen L."/>
            <person name="He K."/>
            <person name="Yang H."/>
        </authorList>
    </citation>
    <scope>NUCLEOTIDE SEQUENCE [LARGE SCALE GENOMIC DNA]</scope>
    <source>
        <strain evidence="2">ShG14-8</strain>
    </source>
</reference>
<dbReference type="EMBL" id="LSLI01000182">
    <property type="protein sequence ID" value="KXS30618.1"/>
    <property type="molecule type" value="Genomic_DNA"/>
</dbReference>
<feature type="non-terminal residue" evidence="2">
    <location>
        <position position="67"/>
    </location>
</feature>
<evidence type="ECO:0000313" key="3">
    <source>
        <dbReference type="Proteomes" id="UP000070578"/>
    </source>
</evidence>
<organism evidence="2 3">
    <name type="scientific">Candidatus Gallionella acididurans</name>
    <dbReference type="NCBI Taxonomy" id="1796491"/>
    <lineage>
        <taxon>Bacteria</taxon>
        <taxon>Pseudomonadati</taxon>
        <taxon>Pseudomonadota</taxon>
        <taxon>Betaproteobacteria</taxon>
        <taxon>Nitrosomonadales</taxon>
        <taxon>Gallionellaceae</taxon>
        <taxon>Gallionella</taxon>
    </lineage>
</organism>
<gene>
    <name evidence="2" type="ORF">AWT59_3253</name>
</gene>
<feature type="region of interest" description="Disordered" evidence="1">
    <location>
        <begin position="44"/>
        <end position="67"/>
    </location>
</feature>
<dbReference type="Proteomes" id="UP000070578">
    <property type="component" value="Unassembled WGS sequence"/>
</dbReference>
<evidence type="ECO:0000313" key="2">
    <source>
        <dbReference type="EMBL" id="KXS30618.1"/>
    </source>
</evidence>
<comment type="caution">
    <text evidence="2">The sequence shown here is derived from an EMBL/GenBank/DDBJ whole genome shotgun (WGS) entry which is preliminary data.</text>
</comment>
<proteinExistence type="predicted"/>
<accession>A0A139BNV3</accession>
<evidence type="ECO:0000256" key="1">
    <source>
        <dbReference type="SAM" id="MobiDB-lite"/>
    </source>
</evidence>
<sequence length="67" mass="7602">MNKQRKPLAWLHGEIKTPPFSAEARIEAGVLLRHLQEGIKVSLPHSRPMPSIGRGCHELRIPDENRT</sequence>
<dbReference type="AlphaFoldDB" id="A0A139BNV3"/>